<dbReference type="Proteomes" id="UP000030680">
    <property type="component" value="Unassembled WGS sequence"/>
</dbReference>
<keyword evidence="5 10" id="KW-0436">Ligase</keyword>
<dbReference type="NCBIfam" id="TIGR01513">
    <property type="entry name" value="NAPRTase_put"/>
    <property type="match status" value="1"/>
</dbReference>
<dbReference type="UniPathway" id="UPA00253">
    <property type="reaction ID" value="UER00457"/>
</dbReference>
<dbReference type="InterPro" id="IPR007229">
    <property type="entry name" value="Nic_PRibTrfase-Fam"/>
</dbReference>
<protein>
    <recommendedName>
        <fullName evidence="3 10">Nicotinate phosphoribosyltransferase</fullName>
        <ecNumber evidence="3 10">6.3.4.21</ecNumber>
    </recommendedName>
</protein>
<sequence length="543" mass="61543">MNTNQDSFSNCNPKFFHELKPTNHFVNALLTDLYQLTMAYCYWKQGRHEDQAVFDLFFRKCPFDGEFAASLEECVRFLATFQFTESDIQFLKNVIQAEEEFFDWLRNLDVSQVVVYGVVEGSVVFPLVPLLRVEGPLAVCQLLETTLLNLINYASLVATNAARFRLAVGEKSLLEFGLRRAQGADGGMSASRYTYLGGFDATSNVLASKLFAIPCSGTHAHSFVQTFSDCSQLITTKLLDSNRNEREFVQLVLETREKLGYSTNQGELAAFISYAQCFPDKFLVLVDTYDTLGSGVPNFICVALCLLEFGYKPLGIRLDSGDLSYLSKAARKEISRISRLTGKSELNQVKIAASNDLNEATLLSLQQQGHEIDIFGIGTHLVTCQQQPALGCVYKLVEINRQPRIKVSEDISKLTIPCSKNAYRLYGKEGYPLVDLLTLETEEAPKVGDKILCRHPYVERKRCLIVPTRIEPLLKMIWNGKPVEPCLYPLSQLREFCKQEMSCLREDHRRFLNPTPYKVSVSQTLFDFIHRLWLEETPIPELI</sequence>
<comment type="similarity">
    <text evidence="2 10">Belongs to the NAPRTase family.</text>
</comment>
<dbReference type="PIRSF" id="PIRSF000484">
    <property type="entry name" value="NAPRT"/>
    <property type="match status" value="1"/>
</dbReference>
<evidence type="ECO:0000256" key="1">
    <source>
        <dbReference type="ARBA" id="ARBA00004952"/>
    </source>
</evidence>
<dbReference type="SUPFAM" id="SSF54675">
    <property type="entry name" value="Nicotinate/Quinolinate PRTase N-terminal domain-like"/>
    <property type="match status" value="1"/>
</dbReference>
<dbReference type="EC" id="6.3.4.21" evidence="3 10"/>
<feature type="domain" description="Nicotinate/nicotinamide phosphoribosyltransferase" evidence="11">
    <location>
        <begin position="173"/>
        <end position="414"/>
    </location>
</feature>
<evidence type="ECO:0000256" key="5">
    <source>
        <dbReference type="ARBA" id="ARBA00022598"/>
    </source>
</evidence>
<evidence type="ECO:0000256" key="8">
    <source>
        <dbReference type="ARBA" id="ARBA00023426"/>
    </source>
</evidence>
<dbReference type="InterPro" id="IPR036068">
    <property type="entry name" value="Nicotinate_pribotase-like_C"/>
</dbReference>
<dbReference type="CDD" id="cd01570">
    <property type="entry name" value="NAPRTase_A"/>
    <property type="match status" value="1"/>
</dbReference>
<organism evidence="14 15">
    <name type="scientific">Galdieria sulphuraria</name>
    <name type="common">Red alga</name>
    <dbReference type="NCBI Taxonomy" id="130081"/>
    <lineage>
        <taxon>Eukaryota</taxon>
        <taxon>Rhodophyta</taxon>
        <taxon>Bangiophyceae</taxon>
        <taxon>Galdieriales</taxon>
        <taxon>Galdieriaceae</taxon>
        <taxon>Galdieria</taxon>
    </lineage>
</organism>
<dbReference type="FunFam" id="3.20.140.10:FF:000006">
    <property type="entry name" value="Nicotinate phosphoribosyltransferase"/>
    <property type="match status" value="1"/>
</dbReference>
<dbReference type="OrthoDB" id="193380at2759"/>
<evidence type="ECO:0000256" key="7">
    <source>
        <dbReference type="ARBA" id="ARBA00022679"/>
    </source>
</evidence>
<dbReference type="Pfam" id="PF04095">
    <property type="entry name" value="NAPRTase"/>
    <property type="match status" value="1"/>
</dbReference>
<evidence type="ECO:0000313" key="14">
    <source>
        <dbReference type="EMBL" id="EME26920.1"/>
    </source>
</evidence>
<proteinExistence type="inferred from homology"/>
<dbReference type="InterPro" id="IPR041619">
    <property type="entry name" value="NAPRTase_C"/>
</dbReference>
<dbReference type="Pfam" id="PF17956">
    <property type="entry name" value="NAPRTase_C"/>
    <property type="match status" value="1"/>
</dbReference>
<dbReference type="GO" id="GO:0005829">
    <property type="term" value="C:cytosol"/>
    <property type="evidence" value="ECO:0007669"/>
    <property type="project" value="TreeGrafter"/>
</dbReference>
<keyword evidence="6 10" id="KW-0662">Pyridine nucleotide biosynthesis</keyword>
<comment type="PTM">
    <text evidence="10">Transiently phosphorylated on a His residue during the reaction cycle. Phosphorylation strongly increases the affinity for substrates and increases the rate of nicotinate D-ribonucleotide production. Dephosphorylation regenerates the low-affinity form of the enzyme, leading to product release.</text>
</comment>
<evidence type="ECO:0000259" key="13">
    <source>
        <dbReference type="Pfam" id="PF17956"/>
    </source>
</evidence>
<dbReference type="GO" id="GO:0016757">
    <property type="term" value="F:glycosyltransferase activity"/>
    <property type="evidence" value="ECO:0007669"/>
    <property type="project" value="UniProtKB-KW"/>
</dbReference>
<keyword evidence="4" id="KW-0597">Phosphoprotein</keyword>
<comment type="function">
    <text evidence="8">Catalyzes the first step in the biosynthesis of NAD from nicotinic acid, the ATP-dependent synthesis of beta-nicotinate D-ribonucleotide from nicotinate and 5-phospho-D-ribose 1-phosphate. Helps prevent cellular oxidative stress via its role in NAD biosynthesis.</text>
</comment>
<dbReference type="InterPro" id="IPR006405">
    <property type="entry name" value="Nic_PRibTrfase_pncB"/>
</dbReference>
<evidence type="ECO:0000313" key="15">
    <source>
        <dbReference type="Proteomes" id="UP000030680"/>
    </source>
</evidence>
<dbReference type="InterPro" id="IPR041525">
    <property type="entry name" value="N/Namide_PRibTrfase"/>
</dbReference>
<evidence type="ECO:0000259" key="12">
    <source>
        <dbReference type="Pfam" id="PF17767"/>
    </source>
</evidence>
<dbReference type="PANTHER" id="PTHR11098:SF1">
    <property type="entry name" value="NICOTINATE PHOSPHORIBOSYLTRANSFERASE"/>
    <property type="match status" value="1"/>
</dbReference>
<comment type="pathway">
    <text evidence="1 10">Cofactor biosynthesis; NAD(+) biosynthesis; nicotinate D-ribonucleotide from nicotinate: step 1/1.</text>
</comment>
<keyword evidence="7 10" id="KW-0808">Transferase</keyword>
<dbReference type="eggNOG" id="KOG2511">
    <property type="taxonomic scope" value="Eukaryota"/>
</dbReference>
<dbReference type="OMA" id="VYFPGSP"/>
<dbReference type="EMBL" id="KB454540">
    <property type="protein sequence ID" value="EME26920.1"/>
    <property type="molecule type" value="Genomic_DNA"/>
</dbReference>
<evidence type="ECO:0000256" key="4">
    <source>
        <dbReference type="ARBA" id="ARBA00022553"/>
    </source>
</evidence>
<reference evidence="15" key="1">
    <citation type="journal article" date="2013" name="Science">
        <title>Gene transfer from bacteria and archaea facilitated evolution of an extremophilic eukaryote.</title>
        <authorList>
            <person name="Schonknecht G."/>
            <person name="Chen W.H."/>
            <person name="Ternes C.M."/>
            <person name="Barbier G.G."/>
            <person name="Shrestha R.P."/>
            <person name="Stanke M."/>
            <person name="Brautigam A."/>
            <person name="Baker B.J."/>
            <person name="Banfield J.F."/>
            <person name="Garavito R.M."/>
            <person name="Carr K."/>
            <person name="Wilkerson C."/>
            <person name="Rensing S.A."/>
            <person name="Gagneul D."/>
            <person name="Dickenson N.E."/>
            <person name="Oesterhelt C."/>
            <person name="Lercher M.J."/>
            <person name="Weber A.P."/>
        </authorList>
    </citation>
    <scope>NUCLEOTIDE SEQUENCE [LARGE SCALE GENOMIC DNA]</scope>
    <source>
        <strain evidence="15">074W</strain>
    </source>
</reference>
<dbReference type="PANTHER" id="PTHR11098">
    <property type="entry name" value="NICOTINATE PHOSPHORIBOSYLTRANSFERASE"/>
    <property type="match status" value="1"/>
</dbReference>
<evidence type="ECO:0000256" key="3">
    <source>
        <dbReference type="ARBA" id="ARBA00013236"/>
    </source>
</evidence>
<dbReference type="Gene3D" id="3.20.140.10">
    <property type="entry name" value="nicotinate phosphoribosyltransferase"/>
    <property type="match status" value="1"/>
</dbReference>
<dbReference type="InterPro" id="IPR013785">
    <property type="entry name" value="Aldolase_TIM"/>
</dbReference>
<evidence type="ECO:0000256" key="9">
    <source>
        <dbReference type="ARBA" id="ARBA00048668"/>
    </source>
</evidence>
<accession>M2WSS7</accession>
<dbReference type="STRING" id="130081.M2WSS7"/>
<gene>
    <name evidence="14" type="ORF">Gasu_54910</name>
</gene>
<name>M2WSS7_GALSU</name>
<feature type="domain" description="Nicotinate phosphoribosyltransferase N-terminal" evidence="12">
    <location>
        <begin position="29"/>
        <end position="152"/>
    </location>
</feature>
<keyword evidence="14" id="KW-0328">Glycosyltransferase</keyword>
<dbReference type="Gramene" id="EME26920">
    <property type="protein sequence ID" value="EME26920"/>
    <property type="gene ID" value="Gasu_54910"/>
</dbReference>
<evidence type="ECO:0000256" key="10">
    <source>
        <dbReference type="RuleBase" id="RU365100"/>
    </source>
</evidence>
<evidence type="ECO:0000259" key="11">
    <source>
        <dbReference type="Pfam" id="PF04095"/>
    </source>
</evidence>
<dbReference type="AlphaFoldDB" id="M2WSS7"/>
<feature type="domain" description="Nicotinate phosphoribosyltransferase C-terminal" evidence="13">
    <location>
        <begin position="420"/>
        <end position="528"/>
    </location>
</feature>
<dbReference type="GO" id="GO:0034355">
    <property type="term" value="P:NAD+ biosynthetic process via the salvage pathway"/>
    <property type="evidence" value="ECO:0007669"/>
    <property type="project" value="TreeGrafter"/>
</dbReference>
<dbReference type="GeneID" id="17085865"/>
<dbReference type="GO" id="GO:0004516">
    <property type="term" value="F:nicotinate phosphoribosyltransferase activity"/>
    <property type="evidence" value="ECO:0007669"/>
    <property type="project" value="UniProtKB-UniRule"/>
</dbReference>
<dbReference type="Gene3D" id="3.20.20.70">
    <property type="entry name" value="Aldolase class I"/>
    <property type="match status" value="1"/>
</dbReference>
<dbReference type="RefSeq" id="XP_005703440.1">
    <property type="nucleotide sequence ID" value="XM_005703383.1"/>
</dbReference>
<comment type="catalytic activity">
    <reaction evidence="9 10">
        <text>5-phospho-alpha-D-ribose 1-diphosphate + nicotinate + ATP + H2O = nicotinate beta-D-ribonucleotide + ADP + phosphate + diphosphate</text>
        <dbReference type="Rhea" id="RHEA:36163"/>
        <dbReference type="ChEBI" id="CHEBI:15377"/>
        <dbReference type="ChEBI" id="CHEBI:30616"/>
        <dbReference type="ChEBI" id="CHEBI:32544"/>
        <dbReference type="ChEBI" id="CHEBI:33019"/>
        <dbReference type="ChEBI" id="CHEBI:43474"/>
        <dbReference type="ChEBI" id="CHEBI:57502"/>
        <dbReference type="ChEBI" id="CHEBI:58017"/>
        <dbReference type="ChEBI" id="CHEBI:456216"/>
        <dbReference type="EC" id="6.3.4.21"/>
    </reaction>
</comment>
<evidence type="ECO:0000256" key="6">
    <source>
        <dbReference type="ARBA" id="ARBA00022642"/>
    </source>
</evidence>
<dbReference type="Pfam" id="PF17767">
    <property type="entry name" value="NAPRTase_N"/>
    <property type="match status" value="1"/>
</dbReference>
<dbReference type="InterPro" id="IPR040727">
    <property type="entry name" value="NAPRTase_N"/>
</dbReference>
<dbReference type="KEGG" id="gsl:Gasu_54910"/>
<evidence type="ECO:0000256" key="2">
    <source>
        <dbReference type="ARBA" id="ARBA00010897"/>
    </source>
</evidence>
<dbReference type="SUPFAM" id="SSF51690">
    <property type="entry name" value="Nicotinate/Quinolinate PRTase C-terminal domain-like"/>
    <property type="match status" value="1"/>
</dbReference>
<keyword evidence="15" id="KW-1185">Reference proteome</keyword>